<comment type="caution">
    <text evidence="3">The sequence shown here is derived from an EMBL/GenBank/DDBJ whole genome shotgun (WGS) entry which is preliminary data.</text>
</comment>
<dbReference type="OMA" id="RLAKSWY"/>
<dbReference type="Proteomes" id="UP000034112">
    <property type="component" value="Unassembled WGS sequence"/>
</dbReference>
<dbReference type="GO" id="GO:0052757">
    <property type="term" value="F:chondroitin hydrolase activity"/>
    <property type="evidence" value="ECO:0007669"/>
    <property type="project" value="TreeGrafter"/>
</dbReference>
<reference evidence="4" key="1">
    <citation type="journal article" date="2015" name="Genome Announc.">
        <title>Draft whole-genome sequence of the biocontrol agent Trichoderma harzianum T6776.</title>
        <authorList>
            <person name="Baroncelli R."/>
            <person name="Piaggeschi G."/>
            <person name="Fiorini L."/>
            <person name="Bertolini E."/>
            <person name="Zapparata A."/>
            <person name="Pe M.E."/>
            <person name="Sarrocco S."/>
            <person name="Vannacci G."/>
        </authorList>
    </citation>
    <scope>NUCLEOTIDE SEQUENCE [LARGE SCALE GENOMIC DNA]</scope>
    <source>
        <strain evidence="4">T6776</strain>
    </source>
</reference>
<keyword evidence="1 3" id="KW-0378">Hydrolase</keyword>
<protein>
    <submittedName>
        <fullName evidence="3">Unsaturated glucuronyl hydrolase</fullName>
    </submittedName>
</protein>
<dbReference type="InterPro" id="IPR008928">
    <property type="entry name" value="6-hairpin_glycosidase_sf"/>
</dbReference>
<dbReference type="InterPro" id="IPR052369">
    <property type="entry name" value="UG_Glycosaminoglycan_Hydrolase"/>
</dbReference>
<dbReference type="GO" id="GO:0000272">
    <property type="term" value="P:polysaccharide catabolic process"/>
    <property type="evidence" value="ECO:0007669"/>
    <property type="project" value="TreeGrafter"/>
</dbReference>
<gene>
    <name evidence="3" type="ORF">THAR02_07773</name>
</gene>
<evidence type="ECO:0000256" key="1">
    <source>
        <dbReference type="ARBA" id="ARBA00022801"/>
    </source>
</evidence>
<sequence>MLENITILSQLAPAEKGILTDQHFPTSRQTSLQQLCSDVLDHTAAAKIMRVALRPPPTNGYFPHRTDSTQFLYRYEPSHWWTSGFFPGSLWLLYERSLRVNLSFSSDEILAQALKWQKGMEQEQHNQETHDLGFMILPAFYRHYKHFNNAASKEIIINAGTSLASRWSEKVQCLRSWDTCLTKRFNFENKNKDFLVIIDNMMNLDLLYICSELTGDDEFRRIATAHAHTTLQNHLREDSSTYHLVNYNPETGDVKGRYTIQGYDDSSCWSRGQAWALYGYATVYKYTKDRKFLDAANDCTRYFCGRIGNTHGAVVWDFDAPRSPIILDTSAAAIACSGILLLYQLTGDSRYLPWVTQMMRYCLSQTLALDGSDTVLRDATVNNNKDAIEQSSQTGLVYADYYLLEAGNRLLDIELN</sequence>
<dbReference type="PANTHER" id="PTHR36845">
    <property type="entry name" value="HYDROLASE, PUTATIVE (AFU_ORTHOLOGUE AFUA_7G05090)-RELATED"/>
    <property type="match status" value="1"/>
</dbReference>
<dbReference type="InterPro" id="IPR012341">
    <property type="entry name" value="6hp_glycosidase-like_sf"/>
</dbReference>
<name>A0A0F9X4J6_TRIHA</name>
<dbReference type="EMBL" id="JOKZ01000274">
    <property type="protein sequence ID" value="KKP00121.1"/>
    <property type="molecule type" value="Genomic_DNA"/>
</dbReference>
<comment type="similarity">
    <text evidence="2">Belongs to the glycosyl hydrolase 88 family.</text>
</comment>
<dbReference type="Gene3D" id="1.50.10.10">
    <property type="match status" value="1"/>
</dbReference>
<evidence type="ECO:0000313" key="4">
    <source>
        <dbReference type="Proteomes" id="UP000034112"/>
    </source>
</evidence>
<evidence type="ECO:0000313" key="3">
    <source>
        <dbReference type="EMBL" id="KKP00121.1"/>
    </source>
</evidence>
<proteinExistence type="inferred from homology"/>
<dbReference type="SUPFAM" id="SSF48208">
    <property type="entry name" value="Six-hairpin glycosidases"/>
    <property type="match status" value="1"/>
</dbReference>
<organism evidence="3 4">
    <name type="scientific">Trichoderma harzianum</name>
    <name type="common">Hypocrea lixii</name>
    <dbReference type="NCBI Taxonomy" id="5544"/>
    <lineage>
        <taxon>Eukaryota</taxon>
        <taxon>Fungi</taxon>
        <taxon>Dikarya</taxon>
        <taxon>Ascomycota</taxon>
        <taxon>Pezizomycotina</taxon>
        <taxon>Sordariomycetes</taxon>
        <taxon>Hypocreomycetidae</taxon>
        <taxon>Hypocreales</taxon>
        <taxon>Hypocreaceae</taxon>
        <taxon>Trichoderma</taxon>
    </lineage>
</organism>
<dbReference type="OrthoDB" id="2317065at2759"/>
<dbReference type="PANTHER" id="PTHR36845:SF1">
    <property type="entry name" value="HYDROLASE, PUTATIVE (AFU_ORTHOLOGUE AFUA_7G05090)-RELATED"/>
    <property type="match status" value="1"/>
</dbReference>
<dbReference type="AlphaFoldDB" id="A0A0F9X4J6"/>
<evidence type="ECO:0000256" key="2">
    <source>
        <dbReference type="ARBA" id="ARBA00038358"/>
    </source>
</evidence>
<accession>A0A0F9X4J6</accession>